<reference evidence="1" key="2">
    <citation type="submission" date="2020-09" db="EMBL/GenBank/DDBJ databases">
        <authorList>
            <person name="Sun Q."/>
            <person name="Zhou Y."/>
        </authorList>
    </citation>
    <scope>NUCLEOTIDE SEQUENCE</scope>
    <source>
        <strain evidence="1">CGMCC 1.12426</strain>
    </source>
</reference>
<organism evidence="1 2">
    <name type="scientific">Roseibium aquae</name>
    <dbReference type="NCBI Taxonomy" id="1323746"/>
    <lineage>
        <taxon>Bacteria</taxon>
        <taxon>Pseudomonadati</taxon>
        <taxon>Pseudomonadota</taxon>
        <taxon>Alphaproteobacteria</taxon>
        <taxon>Hyphomicrobiales</taxon>
        <taxon>Stappiaceae</taxon>
        <taxon>Roseibium</taxon>
    </lineage>
</organism>
<name>A0A916T841_9HYPH</name>
<evidence type="ECO:0000313" key="2">
    <source>
        <dbReference type="Proteomes" id="UP000605148"/>
    </source>
</evidence>
<dbReference type="OrthoDB" id="275663at2"/>
<comment type="caution">
    <text evidence="1">The sequence shown here is derived from an EMBL/GenBank/DDBJ whole genome shotgun (WGS) entry which is preliminary data.</text>
</comment>
<gene>
    <name evidence="1" type="ORF">GCM10011316_01970</name>
</gene>
<accession>A0A916T841</accession>
<evidence type="ECO:0000313" key="1">
    <source>
        <dbReference type="EMBL" id="GGB33515.1"/>
    </source>
</evidence>
<protein>
    <recommendedName>
        <fullName evidence="3">V/A-type H+-transporting ATPase subunit E</fullName>
    </recommendedName>
</protein>
<evidence type="ECO:0008006" key="3">
    <source>
        <dbReference type="Google" id="ProtNLM"/>
    </source>
</evidence>
<dbReference type="Proteomes" id="UP000605148">
    <property type="component" value="Unassembled WGS sequence"/>
</dbReference>
<dbReference type="RefSeq" id="WP_150493540.1">
    <property type="nucleotide sequence ID" value="NZ_BMFA01000001.1"/>
</dbReference>
<dbReference type="EMBL" id="BMFA01000001">
    <property type="protein sequence ID" value="GGB33515.1"/>
    <property type="molecule type" value="Genomic_DNA"/>
</dbReference>
<dbReference type="Gene3D" id="1.20.5.620">
    <property type="entry name" value="F1F0 ATP synthase subunit B, membrane domain"/>
    <property type="match status" value="1"/>
</dbReference>
<reference evidence="1" key="1">
    <citation type="journal article" date="2014" name="Int. J. Syst. Evol. Microbiol.">
        <title>Complete genome sequence of Corynebacterium casei LMG S-19264T (=DSM 44701T), isolated from a smear-ripened cheese.</title>
        <authorList>
            <consortium name="US DOE Joint Genome Institute (JGI-PGF)"/>
            <person name="Walter F."/>
            <person name="Albersmeier A."/>
            <person name="Kalinowski J."/>
            <person name="Ruckert C."/>
        </authorList>
    </citation>
    <scope>NUCLEOTIDE SEQUENCE</scope>
    <source>
        <strain evidence="1">CGMCC 1.12426</strain>
    </source>
</reference>
<keyword evidence="2" id="KW-1185">Reference proteome</keyword>
<sequence length="233" mass="24892">MADSKAGDPQSTHPGAGVQALIDRLKSEGVSAGQEEANRILADARAQADKIVADAEARARAIVDTAKAEAAREEAATRDGLKIAARDMVLSLRNELDRRIQDEAKRLIGVALADETFVQKLIITVAGKAKEAADVTAADKMEIVLPERAVTFEELKQSPEAVQPGTLTHFVLALAGDVLRKGVTFSSAPGQNGISIKLTDKNISIDMNEDTVAELLKAHLQPRLRAVMEGVLR</sequence>
<proteinExistence type="predicted"/>
<dbReference type="AlphaFoldDB" id="A0A916T841"/>